<evidence type="ECO:0000313" key="4">
    <source>
        <dbReference type="Proteomes" id="UP000288805"/>
    </source>
</evidence>
<dbReference type="InterPro" id="IPR001584">
    <property type="entry name" value="Integrase_cat-core"/>
</dbReference>
<comment type="caution">
    <text evidence="3">The sequence shown here is derived from an EMBL/GenBank/DDBJ whole genome shotgun (WGS) entry which is preliminary data.</text>
</comment>
<dbReference type="GO" id="GO:0015074">
    <property type="term" value="P:DNA integration"/>
    <property type="evidence" value="ECO:0007669"/>
    <property type="project" value="InterPro"/>
</dbReference>
<gene>
    <name evidence="3" type="primary">POLX_871</name>
    <name evidence="3" type="ORF">CK203_065303</name>
</gene>
<name>A0A438FNS6_VITVI</name>
<dbReference type="CDD" id="cd09272">
    <property type="entry name" value="RNase_HI_RT_Ty1"/>
    <property type="match status" value="1"/>
</dbReference>
<organism evidence="3 4">
    <name type="scientific">Vitis vinifera</name>
    <name type="common">Grape</name>
    <dbReference type="NCBI Taxonomy" id="29760"/>
    <lineage>
        <taxon>Eukaryota</taxon>
        <taxon>Viridiplantae</taxon>
        <taxon>Streptophyta</taxon>
        <taxon>Embryophyta</taxon>
        <taxon>Tracheophyta</taxon>
        <taxon>Spermatophyta</taxon>
        <taxon>Magnoliopsida</taxon>
        <taxon>eudicotyledons</taxon>
        <taxon>Gunneridae</taxon>
        <taxon>Pentapetalae</taxon>
        <taxon>rosids</taxon>
        <taxon>Vitales</taxon>
        <taxon>Vitaceae</taxon>
        <taxon>Viteae</taxon>
        <taxon>Vitis</taxon>
    </lineage>
</organism>
<dbReference type="GO" id="GO:0008233">
    <property type="term" value="F:peptidase activity"/>
    <property type="evidence" value="ECO:0007669"/>
    <property type="project" value="UniProtKB-KW"/>
</dbReference>
<dbReference type="EMBL" id="QGNW01000828">
    <property type="protein sequence ID" value="RVW61571.1"/>
    <property type="molecule type" value="Genomic_DNA"/>
</dbReference>
<feature type="domain" description="Integrase catalytic" evidence="2">
    <location>
        <begin position="141"/>
        <end position="320"/>
    </location>
</feature>
<dbReference type="SUPFAM" id="SSF53098">
    <property type="entry name" value="Ribonuclease H-like"/>
    <property type="match status" value="1"/>
</dbReference>
<dbReference type="GO" id="GO:0003676">
    <property type="term" value="F:nucleic acid binding"/>
    <property type="evidence" value="ECO:0007669"/>
    <property type="project" value="InterPro"/>
</dbReference>
<sequence length="552" mass="64267">MKQGKVNDKKNDNGGEDDRVATTTSNFLIVYENFFTSYTSDDFGSVRMGNDDLAKAIGMRDVRLETSNGTMLILKNVKHIPDIRMNLISIGKLDDEGLYNTFLDSQWKLTRGSMVVAKRKKYSSLYLMQARVIDSSINAVNDDGTIELWHNKLDHMRKQTRVAFKTHCHIRKLDDHSRKIWVYTLKTKDQVLKVFKQFHALVERQSGEKLKCIQTDNGGEYYGPFDEYCRQHGIQHQKTPLKTPQLNGLPKRMNRTLVEMVRCLLSQSYFQDPFGAFVHIMKYERSKLDAKTRPCVFIGCGQDELGYRFYDPVQKKLVRSRDAMFMEDHTIQDIEKIDATEFQYSDNLIDLDPIPLTHLPTQSPVAEALPDIPLRRSTRDRHPSTRYSVDDYVLLTDGREPESYEEAMGDENKMKWVDVMQDEMNHFKLNNRHNPSTDKEKEDMIKVLYASVVGSLMYVMRFIHELGFKQQHYVVYCDNQSVIHLSKNSTFHARSKHIDVRYHWMRDVLNDNLFELEKIHTDHNGSDMLTKSLLREKLEVCCSIVGMVNLST</sequence>
<evidence type="ECO:0000256" key="1">
    <source>
        <dbReference type="ARBA" id="ARBA00022670"/>
    </source>
</evidence>
<dbReference type="Pfam" id="PF25597">
    <property type="entry name" value="SH3_retrovirus"/>
    <property type="match status" value="1"/>
</dbReference>
<dbReference type="InterPro" id="IPR036397">
    <property type="entry name" value="RNaseH_sf"/>
</dbReference>
<dbReference type="InterPro" id="IPR057670">
    <property type="entry name" value="SH3_retrovirus"/>
</dbReference>
<accession>A0A438FNS6</accession>
<dbReference type="InterPro" id="IPR054722">
    <property type="entry name" value="PolX-like_BBD"/>
</dbReference>
<evidence type="ECO:0000259" key="2">
    <source>
        <dbReference type="PROSITE" id="PS50994"/>
    </source>
</evidence>
<dbReference type="PANTHER" id="PTHR42648">
    <property type="entry name" value="TRANSPOSASE, PUTATIVE-RELATED"/>
    <property type="match status" value="1"/>
</dbReference>
<dbReference type="InterPro" id="IPR012337">
    <property type="entry name" value="RNaseH-like_sf"/>
</dbReference>
<reference evidence="3 4" key="1">
    <citation type="journal article" date="2018" name="PLoS Genet.">
        <title>Population sequencing reveals clonal diversity and ancestral inbreeding in the grapevine cultivar Chardonnay.</title>
        <authorList>
            <person name="Roach M.J."/>
            <person name="Johnson D.L."/>
            <person name="Bohlmann J."/>
            <person name="van Vuuren H.J."/>
            <person name="Jones S.J."/>
            <person name="Pretorius I.S."/>
            <person name="Schmidt S.A."/>
            <person name="Borneman A.R."/>
        </authorList>
    </citation>
    <scope>NUCLEOTIDE SEQUENCE [LARGE SCALE GENOMIC DNA]</scope>
    <source>
        <strain evidence="4">cv. Chardonnay</strain>
        <tissue evidence="3">Leaf</tissue>
    </source>
</reference>
<dbReference type="GO" id="GO:0006508">
    <property type="term" value="P:proteolysis"/>
    <property type="evidence" value="ECO:0007669"/>
    <property type="project" value="UniProtKB-KW"/>
</dbReference>
<keyword evidence="1" id="KW-0378">Hydrolase</keyword>
<dbReference type="Proteomes" id="UP000288805">
    <property type="component" value="Unassembled WGS sequence"/>
</dbReference>
<evidence type="ECO:0000313" key="3">
    <source>
        <dbReference type="EMBL" id="RVW61571.1"/>
    </source>
</evidence>
<dbReference type="AlphaFoldDB" id="A0A438FNS6"/>
<dbReference type="InterPro" id="IPR039537">
    <property type="entry name" value="Retrotran_Ty1/copia-like"/>
</dbReference>
<keyword evidence="1" id="KW-0645">Protease</keyword>
<protein>
    <submittedName>
        <fullName evidence="3">Retrovirus-related Pol polyprotein from transposon TNT 1-94</fullName>
    </submittedName>
</protein>
<dbReference type="Gene3D" id="3.30.420.10">
    <property type="entry name" value="Ribonuclease H-like superfamily/Ribonuclease H"/>
    <property type="match status" value="1"/>
</dbReference>
<dbReference type="Pfam" id="PF22936">
    <property type="entry name" value="Pol_BBD"/>
    <property type="match status" value="1"/>
</dbReference>
<dbReference type="Pfam" id="PF00665">
    <property type="entry name" value="rve"/>
    <property type="match status" value="1"/>
</dbReference>
<dbReference type="PANTHER" id="PTHR42648:SF28">
    <property type="entry name" value="TRANSPOSON-ENCODED PROTEIN WITH RIBONUCLEASE H-LIKE AND RETROVIRUS ZINC FINGER-LIKE DOMAINS"/>
    <property type="match status" value="1"/>
</dbReference>
<proteinExistence type="predicted"/>
<dbReference type="PROSITE" id="PS50994">
    <property type="entry name" value="INTEGRASE"/>
    <property type="match status" value="1"/>
</dbReference>